<dbReference type="EMBL" id="JADIMH010000034">
    <property type="protein sequence ID" value="MBO8467334.1"/>
    <property type="molecule type" value="Genomic_DNA"/>
</dbReference>
<evidence type="ECO:0000313" key="2">
    <source>
        <dbReference type="Proteomes" id="UP000823660"/>
    </source>
</evidence>
<proteinExistence type="predicted"/>
<name>A0A9D9I8S0_9BACT</name>
<organism evidence="1 2">
    <name type="scientific">Candidatus Cryptobacteroides faecipullorum</name>
    <dbReference type="NCBI Taxonomy" id="2840764"/>
    <lineage>
        <taxon>Bacteria</taxon>
        <taxon>Pseudomonadati</taxon>
        <taxon>Bacteroidota</taxon>
        <taxon>Bacteroidia</taxon>
        <taxon>Bacteroidales</taxon>
        <taxon>Candidatus Cryptobacteroides</taxon>
    </lineage>
</organism>
<protein>
    <submittedName>
        <fullName evidence="1">Uncharacterized protein</fullName>
    </submittedName>
</protein>
<comment type="caution">
    <text evidence="1">The sequence shown here is derived from an EMBL/GenBank/DDBJ whole genome shotgun (WGS) entry which is preliminary data.</text>
</comment>
<dbReference type="Proteomes" id="UP000823660">
    <property type="component" value="Unassembled WGS sequence"/>
</dbReference>
<dbReference type="AlphaFoldDB" id="A0A9D9I8S0"/>
<reference evidence="1" key="1">
    <citation type="submission" date="2020-10" db="EMBL/GenBank/DDBJ databases">
        <authorList>
            <person name="Gilroy R."/>
        </authorList>
    </citation>
    <scope>NUCLEOTIDE SEQUENCE</scope>
    <source>
        <strain evidence="1">B1-15692</strain>
    </source>
</reference>
<evidence type="ECO:0000313" key="1">
    <source>
        <dbReference type="EMBL" id="MBO8467334.1"/>
    </source>
</evidence>
<sequence>MLPAVFHILFTALSLSASHPDSLMSQTDHKPDSAGNVSACFNGKFSSLLYSEIPHKKAFLYKVKAYAYISDSDKPSYSLESPVMDFKVSSMSGIQNLEAGLSFEYIRPRHDNPLKPDFSYALDAGFKKQQYQCDYGEIMGMFSLQYISLMPKMRIEILRGVADFYTISFILGIRNTFLVGFSKTRSNLALLGVNKNIFPKANSSAVMGFSYKLFCIEMAYEFHFYLYRQPIDANELSYYSRMPFRISYDKEFMGFKLKILIDLFGNSY</sequence>
<accession>A0A9D9I8S0</accession>
<reference evidence="1" key="2">
    <citation type="journal article" date="2021" name="PeerJ">
        <title>Extensive microbial diversity within the chicken gut microbiome revealed by metagenomics and culture.</title>
        <authorList>
            <person name="Gilroy R."/>
            <person name="Ravi A."/>
            <person name="Getino M."/>
            <person name="Pursley I."/>
            <person name="Horton D.L."/>
            <person name="Alikhan N.F."/>
            <person name="Baker D."/>
            <person name="Gharbi K."/>
            <person name="Hall N."/>
            <person name="Watson M."/>
            <person name="Adriaenssens E.M."/>
            <person name="Foster-Nyarko E."/>
            <person name="Jarju S."/>
            <person name="Secka A."/>
            <person name="Antonio M."/>
            <person name="Oren A."/>
            <person name="Chaudhuri R.R."/>
            <person name="La Ragione R."/>
            <person name="Hildebrand F."/>
            <person name="Pallen M.J."/>
        </authorList>
    </citation>
    <scope>NUCLEOTIDE SEQUENCE</scope>
    <source>
        <strain evidence="1">B1-15692</strain>
    </source>
</reference>
<gene>
    <name evidence="1" type="ORF">IAB99_06185</name>
</gene>